<dbReference type="GO" id="GO:0044773">
    <property type="term" value="P:mitotic DNA damage checkpoint signaling"/>
    <property type="evidence" value="ECO:0007669"/>
    <property type="project" value="TreeGrafter"/>
</dbReference>
<name>A0A5J5EL69_9PEZI</name>
<dbReference type="Gene3D" id="1.10.510.10">
    <property type="entry name" value="Transferase(Phosphotransferase) domain 1"/>
    <property type="match status" value="1"/>
</dbReference>
<evidence type="ECO:0000256" key="1">
    <source>
        <dbReference type="SAM" id="MobiDB-lite"/>
    </source>
</evidence>
<dbReference type="PROSITE" id="PS50011">
    <property type="entry name" value="PROTEIN_KINASE_DOM"/>
    <property type="match status" value="1"/>
</dbReference>
<keyword evidence="3" id="KW-0418">Kinase</keyword>
<dbReference type="PANTHER" id="PTHR44167:SF30">
    <property type="entry name" value="PHOSPHORYLASE KINASE"/>
    <property type="match status" value="1"/>
</dbReference>
<keyword evidence="4" id="KW-1185">Reference proteome</keyword>
<proteinExistence type="predicted"/>
<dbReference type="Pfam" id="PF00069">
    <property type="entry name" value="Pkinase"/>
    <property type="match status" value="1"/>
</dbReference>
<feature type="domain" description="Protein kinase" evidence="2">
    <location>
        <begin position="90"/>
        <end position="397"/>
    </location>
</feature>
<dbReference type="InterPro" id="IPR011009">
    <property type="entry name" value="Kinase-like_dom_sf"/>
</dbReference>
<dbReference type="GO" id="GO:0005634">
    <property type="term" value="C:nucleus"/>
    <property type="evidence" value="ECO:0007669"/>
    <property type="project" value="TreeGrafter"/>
</dbReference>
<dbReference type="Proteomes" id="UP000326924">
    <property type="component" value="Unassembled WGS sequence"/>
</dbReference>
<protein>
    <submittedName>
        <fullName evidence="3">Kinase-like domain-containing protein</fullName>
    </submittedName>
</protein>
<dbReference type="GO" id="GO:0005524">
    <property type="term" value="F:ATP binding"/>
    <property type="evidence" value="ECO:0007669"/>
    <property type="project" value="InterPro"/>
</dbReference>
<dbReference type="EMBL" id="VXIS01000239">
    <property type="protein sequence ID" value="KAA8895864.1"/>
    <property type="molecule type" value="Genomic_DNA"/>
</dbReference>
<keyword evidence="3" id="KW-0808">Transferase</keyword>
<dbReference type="SUPFAM" id="SSF56112">
    <property type="entry name" value="Protein kinase-like (PK-like)"/>
    <property type="match status" value="1"/>
</dbReference>
<dbReference type="AlphaFoldDB" id="A0A5J5EL69"/>
<dbReference type="OrthoDB" id="10252171at2759"/>
<dbReference type="InParanoid" id="A0A5J5EL69"/>
<feature type="region of interest" description="Disordered" evidence="1">
    <location>
        <begin position="1"/>
        <end position="65"/>
    </location>
</feature>
<evidence type="ECO:0000259" key="2">
    <source>
        <dbReference type="PROSITE" id="PS50011"/>
    </source>
</evidence>
<accession>A0A5J5EL69</accession>
<organism evidence="3 4">
    <name type="scientific">Sphaerosporella brunnea</name>
    <dbReference type="NCBI Taxonomy" id="1250544"/>
    <lineage>
        <taxon>Eukaryota</taxon>
        <taxon>Fungi</taxon>
        <taxon>Dikarya</taxon>
        <taxon>Ascomycota</taxon>
        <taxon>Pezizomycotina</taxon>
        <taxon>Pezizomycetes</taxon>
        <taxon>Pezizales</taxon>
        <taxon>Pyronemataceae</taxon>
        <taxon>Sphaerosporella</taxon>
    </lineage>
</organism>
<dbReference type="GO" id="GO:0004674">
    <property type="term" value="F:protein serine/threonine kinase activity"/>
    <property type="evidence" value="ECO:0007669"/>
    <property type="project" value="TreeGrafter"/>
</dbReference>
<sequence>MKDPFYRSIEKESRLQSESNYSQSSVSTKGPSSSEKVEAALLGPGREHRQLGSPQPNSSNQGTNPPVLLQAEYFVEIDGSWENRPAAEAEISPVMMAQGQHGKLFHAKLFVPGQSSAIPCVAKRLLHHDGDVRASVDSEIQNLRAVLGIPGCNQILGKAVDGSETYILLKKEGESLGNLMKSDNNLNSALTLDKILEYGEFLFKTVKRIHDKSFVHLDIKPDNVLRTLDGKKPLLCDFGSLRSSRKNPLREACWSEYAPPGEPSGKPCDVVGIGSTVVELLVWKLFGAHEITAFALKRKRERQKNGETNRTPYFVFNPKQDPPGVMQCSLKRLGYVMTKELAMLVGENLAFVVSKKIVTVLTGMLDVDSKTRLSMNFVVKRWSEAISILRRGAHQRLNRLPQRLTTQCFCVHDIRGNLPMVDTPLVPLLWTNQVSTRDMKSGKLTIRDTLQLFPTENTQPAPQSLFIYPHRSPAGPSPVKPGWLVACHRQMNNFAARLRVDVPYEFSLAVIVRNGMVSDARISLGNPARRAGDV</sequence>
<feature type="compositionally biased region" description="Basic and acidic residues" evidence="1">
    <location>
        <begin position="1"/>
        <end position="15"/>
    </location>
</feature>
<comment type="caution">
    <text evidence="3">The sequence shown here is derived from an EMBL/GenBank/DDBJ whole genome shotgun (WGS) entry which is preliminary data.</text>
</comment>
<reference evidence="3 4" key="1">
    <citation type="submission" date="2019-09" db="EMBL/GenBank/DDBJ databases">
        <title>Draft genome of the ectomycorrhizal ascomycete Sphaerosporella brunnea.</title>
        <authorList>
            <consortium name="DOE Joint Genome Institute"/>
            <person name="Benucci G.M."/>
            <person name="Marozzi G."/>
            <person name="Antonielli L."/>
            <person name="Sanchez S."/>
            <person name="Marco P."/>
            <person name="Wang X."/>
            <person name="Falini L.B."/>
            <person name="Barry K."/>
            <person name="Haridas S."/>
            <person name="Lipzen A."/>
            <person name="Labutti K."/>
            <person name="Grigoriev I.V."/>
            <person name="Murat C."/>
            <person name="Martin F."/>
            <person name="Albertini E."/>
            <person name="Donnini D."/>
            <person name="Bonito G."/>
        </authorList>
    </citation>
    <scope>NUCLEOTIDE SEQUENCE [LARGE SCALE GENOMIC DNA]</scope>
    <source>
        <strain evidence="3 4">Sb_GMNB300</strain>
    </source>
</reference>
<feature type="compositionally biased region" description="Low complexity" evidence="1">
    <location>
        <begin position="16"/>
        <end position="27"/>
    </location>
</feature>
<dbReference type="SMART" id="SM00220">
    <property type="entry name" value="S_TKc"/>
    <property type="match status" value="1"/>
</dbReference>
<evidence type="ECO:0000313" key="3">
    <source>
        <dbReference type="EMBL" id="KAA8895864.1"/>
    </source>
</evidence>
<dbReference type="InterPro" id="IPR000719">
    <property type="entry name" value="Prot_kinase_dom"/>
</dbReference>
<dbReference type="PANTHER" id="PTHR44167">
    <property type="entry name" value="OVARIAN-SPECIFIC SERINE/THREONINE-PROTEIN KINASE LOK-RELATED"/>
    <property type="match status" value="1"/>
</dbReference>
<gene>
    <name evidence="3" type="ORF">FN846DRAFT_305145</name>
</gene>
<feature type="compositionally biased region" description="Polar residues" evidence="1">
    <location>
        <begin position="52"/>
        <end position="64"/>
    </location>
</feature>
<evidence type="ECO:0000313" key="4">
    <source>
        <dbReference type="Proteomes" id="UP000326924"/>
    </source>
</evidence>